<evidence type="ECO:0000313" key="2">
    <source>
        <dbReference type="EMBL" id="MEV0710165.1"/>
    </source>
</evidence>
<keyword evidence="3" id="KW-1185">Reference proteome</keyword>
<keyword evidence="1" id="KW-0472">Membrane</keyword>
<evidence type="ECO:0000313" key="3">
    <source>
        <dbReference type="Proteomes" id="UP001551695"/>
    </source>
</evidence>
<keyword evidence="1" id="KW-1133">Transmembrane helix</keyword>
<protein>
    <submittedName>
        <fullName evidence="2">Uncharacterized protein</fullName>
    </submittedName>
</protein>
<reference evidence="2 3" key="1">
    <citation type="submission" date="2024-06" db="EMBL/GenBank/DDBJ databases">
        <title>The Natural Products Discovery Center: Release of the First 8490 Sequenced Strains for Exploring Actinobacteria Biosynthetic Diversity.</title>
        <authorList>
            <person name="Kalkreuter E."/>
            <person name="Kautsar S.A."/>
            <person name="Yang D."/>
            <person name="Bader C.D."/>
            <person name="Teijaro C.N."/>
            <person name="Fluegel L."/>
            <person name="Davis C.M."/>
            <person name="Simpson J.R."/>
            <person name="Lauterbach L."/>
            <person name="Steele A.D."/>
            <person name="Gui C."/>
            <person name="Meng S."/>
            <person name="Li G."/>
            <person name="Viehrig K."/>
            <person name="Ye F."/>
            <person name="Su P."/>
            <person name="Kiefer A.F."/>
            <person name="Nichols A."/>
            <person name="Cepeda A.J."/>
            <person name="Yan W."/>
            <person name="Fan B."/>
            <person name="Jiang Y."/>
            <person name="Adhikari A."/>
            <person name="Zheng C.-J."/>
            <person name="Schuster L."/>
            <person name="Cowan T.M."/>
            <person name="Smanski M.J."/>
            <person name="Chevrette M.G."/>
            <person name="De Carvalho L.P.S."/>
            <person name="Shen B."/>
        </authorList>
    </citation>
    <scope>NUCLEOTIDE SEQUENCE [LARGE SCALE GENOMIC DNA]</scope>
    <source>
        <strain evidence="2 3">NPDC050403</strain>
    </source>
</reference>
<keyword evidence="1" id="KW-0812">Transmembrane</keyword>
<name>A0ABV3FY35_9NOCA</name>
<dbReference type="EMBL" id="JBFAKC010000009">
    <property type="protein sequence ID" value="MEV0710165.1"/>
    <property type="molecule type" value="Genomic_DNA"/>
</dbReference>
<evidence type="ECO:0000256" key="1">
    <source>
        <dbReference type="SAM" id="Phobius"/>
    </source>
</evidence>
<dbReference type="Proteomes" id="UP001551695">
    <property type="component" value="Unassembled WGS sequence"/>
</dbReference>
<comment type="caution">
    <text evidence="2">The sequence shown here is derived from an EMBL/GenBank/DDBJ whole genome shotgun (WGS) entry which is preliminary data.</text>
</comment>
<accession>A0ABV3FY35</accession>
<gene>
    <name evidence="2" type="ORF">AB0I48_21595</name>
</gene>
<organism evidence="2 3">
    <name type="scientific">Nocardia aurea</name>
    <dbReference type="NCBI Taxonomy" id="2144174"/>
    <lineage>
        <taxon>Bacteria</taxon>
        <taxon>Bacillati</taxon>
        <taxon>Actinomycetota</taxon>
        <taxon>Actinomycetes</taxon>
        <taxon>Mycobacteriales</taxon>
        <taxon>Nocardiaceae</taxon>
        <taxon>Nocardia</taxon>
    </lineage>
</organism>
<sequence>MKRFVFLIIAIVVAASTLDYVGSSGYYGLVVVGGIIAAFLLFEKAVS</sequence>
<dbReference type="RefSeq" id="WP_157978982.1">
    <property type="nucleotide sequence ID" value="NZ_JBEXKW010000008.1"/>
</dbReference>
<proteinExistence type="predicted"/>
<feature type="transmembrane region" description="Helical" evidence="1">
    <location>
        <begin position="25"/>
        <end position="42"/>
    </location>
</feature>